<gene>
    <name evidence="1" type="ORF">WJX72_000939</name>
</gene>
<organism evidence="1 2">
    <name type="scientific">[Myrmecia] bisecta</name>
    <dbReference type="NCBI Taxonomy" id="41462"/>
    <lineage>
        <taxon>Eukaryota</taxon>
        <taxon>Viridiplantae</taxon>
        <taxon>Chlorophyta</taxon>
        <taxon>core chlorophytes</taxon>
        <taxon>Trebouxiophyceae</taxon>
        <taxon>Trebouxiales</taxon>
        <taxon>Trebouxiaceae</taxon>
        <taxon>Myrmecia</taxon>
    </lineage>
</organism>
<reference evidence="1 2" key="1">
    <citation type="journal article" date="2024" name="Nat. Commun.">
        <title>Phylogenomics reveals the evolutionary origins of lichenization in chlorophyte algae.</title>
        <authorList>
            <person name="Puginier C."/>
            <person name="Libourel C."/>
            <person name="Otte J."/>
            <person name="Skaloud P."/>
            <person name="Haon M."/>
            <person name="Grisel S."/>
            <person name="Petersen M."/>
            <person name="Berrin J.G."/>
            <person name="Delaux P.M."/>
            <person name="Dal Grande F."/>
            <person name="Keller J."/>
        </authorList>
    </citation>
    <scope>NUCLEOTIDE SEQUENCE [LARGE SCALE GENOMIC DNA]</scope>
    <source>
        <strain evidence="1 2">SAG 2043</strain>
    </source>
</reference>
<keyword evidence="2" id="KW-1185">Reference proteome</keyword>
<dbReference type="AlphaFoldDB" id="A0AAW1QP36"/>
<accession>A0AAW1QP36</accession>
<evidence type="ECO:0000313" key="1">
    <source>
        <dbReference type="EMBL" id="KAK9823189.1"/>
    </source>
</evidence>
<dbReference type="EMBL" id="JALJOR010000002">
    <property type="protein sequence ID" value="KAK9823189.1"/>
    <property type="molecule type" value="Genomic_DNA"/>
</dbReference>
<sequence length="95" mass="10151">MRTARTAFTPYEDVDNLSPVPAALMERPAMPGLTNEDISTMLKAVAEHLEPRNGISFLPHAGGFGCHAKRSVPVPGGQHASTVGFVVCRLGRQPI</sequence>
<protein>
    <submittedName>
        <fullName evidence="1">Uncharacterized protein</fullName>
    </submittedName>
</protein>
<dbReference type="Proteomes" id="UP001489004">
    <property type="component" value="Unassembled WGS sequence"/>
</dbReference>
<evidence type="ECO:0000313" key="2">
    <source>
        <dbReference type="Proteomes" id="UP001489004"/>
    </source>
</evidence>
<proteinExistence type="predicted"/>
<comment type="caution">
    <text evidence="1">The sequence shown here is derived from an EMBL/GenBank/DDBJ whole genome shotgun (WGS) entry which is preliminary data.</text>
</comment>
<name>A0AAW1QP36_9CHLO</name>